<dbReference type="OrthoDB" id="6744094at2759"/>
<reference evidence="1 2" key="1">
    <citation type="journal article" date="2019" name="Sci. Rep.">
        <title>Orb-weaving spider Araneus ventricosus genome elucidates the spidroin gene catalogue.</title>
        <authorList>
            <person name="Kono N."/>
            <person name="Nakamura H."/>
            <person name="Ohtoshi R."/>
            <person name="Moran D.A.P."/>
            <person name="Shinohara A."/>
            <person name="Yoshida Y."/>
            <person name="Fujiwara M."/>
            <person name="Mori M."/>
            <person name="Tomita M."/>
            <person name="Arakawa K."/>
        </authorList>
    </citation>
    <scope>NUCLEOTIDE SEQUENCE [LARGE SCALE GENOMIC DNA]</scope>
</reference>
<keyword evidence="2" id="KW-1185">Reference proteome</keyword>
<dbReference type="Proteomes" id="UP000499080">
    <property type="component" value="Unassembled WGS sequence"/>
</dbReference>
<dbReference type="PANTHER" id="PTHR46114">
    <property type="entry name" value="APPLE DOMAIN-CONTAINING PROTEIN"/>
    <property type="match status" value="1"/>
</dbReference>
<dbReference type="AlphaFoldDB" id="A0A4Y2EC39"/>
<evidence type="ECO:0000313" key="2">
    <source>
        <dbReference type="Proteomes" id="UP000499080"/>
    </source>
</evidence>
<dbReference type="PANTHER" id="PTHR46114:SF1">
    <property type="entry name" value="ZAD DOMAIN-CONTAINING PROTEIN"/>
    <property type="match status" value="1"/>
</dbReference>
<gene>
    <name evidence="1" type="ORF">AVEN_206169_1</name>
</gene>
<sequence>MSLKVHFLDSHLDYFSENLGAVSEEQGERFHQDIKEMERRYQGKSNVSMIADDCWMLQRDNPSKVHKRKSDKRDFEVKEKRYYKDL</sequence>
<comment type="caution">
    <text evidence="1">The sequence shown here is derived from an EMBL/GenBank/DDBJ whole genome shotgun (WGS) entry which is preliminary data.</text>
</comment>
<organism evidence="1 2">
    <name type="scientific">Araneus ventricosus</name>
    <name type="common">Orbweaver spider</name>
    <name type="synonym">Epeira ventricosa</name>
    <dbReference type="NCBI Taxonomy" id="182803"/>
    <lineage>
        <taxon>Eukaryota</taxon>
        <taxon>Metazoa</taxon>
        <taxon>Ecdysozoa</taxon>
        <taxon>Arthropoda</taxon>
        <taxon>Chelicerata</taxon>
        <taxon>Arachnida</taxon>
        <taxon>Araneae</taxon>
        <taxon>Araneomorphae</taxon>
        <taxon>Entelegynae</taxon>
        <taxon>Araneoidea</taxon>
        <taxon>Araneidae</taxon>
        <taxon>Araneus</taxon>
    </lineage>
</organism>
<proteinExistence type="predicted"/>
<evidence type="ECO:0000313" key="1">
    <source>
        <dbReference type="EMBL" id="GBM26481.1"/>
    </source>
</evidence>
<dbReference type="EMBL" id="BGPR01000561">
    <property type="protein sequence ID" value="GBM26481.1"/>
    <property type="molecule type" value="Genomic_DNA"/>
</dbReference>
<accession>A0A4Y2EC39</accession>
<name>A0A4Y2EC39_ARAVE</name>
<protein>
    <submittedName>
        <fullName evidence="1">Uncharacterized protein</fullName>
    </submittedName>
</protein>